<protein>
    <submittedName>
        <fullName evidence="2">Uncharacterized protein</fullName>
    </submittedName>
</protein>
<keyword evidence="1" id="KW-1133">Transmembrane helix</keyword>
<sequence>MCVQFMVEVLSPCLPMCILEELFYVMQPLDVPRSIHTPLFQLMDHTMDELFAMTLHFFLDWIGALKLKSIPLAFMIDCVWILDYHFISAMLTSQDCGFPHIVGVFNGMFVQYDYLLVACEVFAAMSSNKWWFWSTLFAGGSVSLLLSWMAHLLPCFAHLHAIRLIWILAWSPPQCPPFGYLFLHGFVIHHNEQ</sequence>
<reference evidence="2 3" key="1">
    <citation type="submission" date="2024-01" db="EMBL/GenBank/DDBJ databases">
        <title>Genome assemblies of Stephania.</title>
        <authorList>
            <person name="Yang L."/>
        </authorList>
    </citation>
    <scope>NUCLEOTIDE SEQUENCE [LARGE SCALE GENOMIC DNA]</scope>
    <source>
        <strain evidence="2">JXDWG</strain>
        <tissue evidence="2">Leaf</tissue>
    </source>
</reference>
<dbReference type="EMBL" id="JBBNAG010000011">
    <property type="protein sequence ID" value="KAK9093646.1"/>
    <property type="molecule type" value="Genomic_DNA"/>
</dbReference>
<keyword evidence="1" id="KW-0812">Transmembrane</keyword>
<name>A0AAP0HR84_9MAGN</name>
<evidence type="ECO:0000256" key="1">
    <source>
        <dbReference type="SAM" id="Phobius"/>
    </source>
</evidence>
<dbReference type="Proteomes" id="UP001419268">
    <property type="component" value="Unassembled WGS sequence"/>
</dbReference>
<organism evidence="2 3">
    <name type="scientific">Stephania cephalantha</name>
    <dbReference type="NCBI Taxonomy" id="152367"/>
    <lineage>
        <taxon>Eukaryota</taxon>
        <taxon>Viridiplantae</taxon>
        <taxon>Streptophyta</taxon>
        <taxon>Embryophyta</taxon>
        <taxon>Tracheophyta</taxon>
        <taxon>Spermatophyta</taxon>
        <taxon>Magnoliopsida</taxon>
        <taxon>Ranunculales</taxon>
        <taxon>Menispermaceae</taxon>
        <taxon>Menispermoideae</taxon>
        <taxon>Cissampelideae</taxon>
        <taxon>Stephania</taxon>
    </lineage>
</organism>
<evidence type="ECO:0000313" key="3">
    <source>
        <dbReference type="Proteomes" id="UP001419268"/>
    </source>
</evidence>
<keyword evidence="3" id="KW-1185">Reference proteome</keyword>
<evidence type="ECO:0000313" key="2">
    <source>
        <dbReference type="EMBL" id="KAK9093646.1"/>
    </source>
</evidence>
<dbReference type="AlphaFoldDB" id="A0AAP0HR84"/>
<accession>A0AAP0HR84</accession>
<keyword evidence="1" id="KW-0472">Membrane</keyword>
<proteinExistence type="predicted"/>
<comment type="caution">
    <text evidence="2">The sequence shown here is derived from an EMBL/GenBank/DDBJ whole genome shotgun (WGS) entry which is preliminary data.</text>
</comment>
<gene>
    <name evidence="2" type="ORF">Scep_025115</name>
</gene>
<feature type="transmembrane region" description="Helical" evidence="1">
    <location>
        <begin position="130"/>
        <end position="153"/>
    </location>
</feature>